<protein>
    <submittedName>
        <fullName evidence="1">Uncharacterized protein</fullName>
    </submittedName>
</protein>
<organism evidence="1 2">
    <name type="scientific">Pleurodeles waltl</name>
    <name type="common">Iberian ribbed newt</name>
    <dbReference type="NCBI Taxonomy" id="8319"/>
    <lineage>
        <taxon>Eukaryota</taxon>
        <taxon>Metazoa</taxon>
        <taxon>Chordata</taxon>
        <taxon>Craniata</taxon>
        <taxon>Vertebrata</taxon>
        <taxon>Euteleostomi</taxon>
        <taxon>Amphibia</taxon>
        <taxon>Batrachia</taxon>
        <taxon>Caudata</taxon>
        <taxon>Salamandroidea</taxon>
        <taxon>Salamandridae</taxon>
        <taxon>Pleurodelinae</taxon>
        <taxon>Pleurodeles</taxon>
    </lineage>
</organism>
<reference evidence="1" key="1">
    <citation type="journal article" date="2022" name="bioRxiv">
        <title>Sequencing and chromosome-scale assembly of the giantPleurodeles waltlgenome.</title>
        <authorList>
            <person name="Brown T."/>
            <person name="Elewa A."/>
            <person name="Iarovenko S."/>
            <person name="Subramanian E."/>
            <person name="Araus A.J."/>
            <person name="Petzold A."/>
            <person name="Susuki M."/>
            <person name="Suzuki K.-i.T."/>
            <person name="Hayashi T."/>
            <person name="Toyoda A."/>
            <person name="Oliveira C."/>
            <person name="Osipova E."/>
            <person name="Leigh N.D."/>
            <person name="Simon A."/>
            <person name="Yun M.H."/>
        </authorList>
    </citation>
    <scope>NUCLEOTIDE SEQUENCE</scope>
    <source>
        <strain evidence="1">20211129_DDA</strain>
        <tissue evidence="1">Liver</tissue>
    </source>
</reference>
<dbReference type="EMBL" id="JANPWB010000011">
    <property type="protein sequence ID" value="KAJ1132689.1"/>
    <property type="molecule type" value="Genomic_DNA"/>
</dbReference>
<accession>A0AAV7PXN2</accession>
<keyword evidence="2" id="KW-1185">Reference proteome</keyword>
<evidence type="ECO:0000313" key="1">
    <source>
        <dbReference type="EMBL" id="KAJ1132689.1"/>
    </source>
</evidence>
<dbReference type="Proteomes" id="UP001066276">
    <property type="component" value="Chromosome 7"/>
</dbReference>
<comment type="caution">
    <text evidence="1">The sequence shown here is derived from an EMBL/GenBank/DDBJ whole genome shotgun (WGS) entry which is preliminary data.</text>
</comment>
<gene>
    <name evidence="1" type="ORF">NDU88_010993</name>
</gene>
<proteinExistence type="predicted"/>
<sequence>MPSSKSVGKSSHQLIFSEAVYQHRLLANQQGSSAAGPPTVPPCQHRDTTMESILQEITVVSRRMKGVASKISDIMAEIKPIHVEITDFQDRVKRMEQQLAKVKGPLNNLLDRDQEFLYLRDKVTDLEDRSHRGNICFFGT</sequence>
<name>A0AAV7PXN2_PLEWA</name>
<evidence type="ECO:0000313" key="2">
    <source>
        <dbReference type="Proteomes" id="UP001066276"/>
    </source>
</evidence>
<dbReference type="AlphaFoldDB" id="A0AAV7PXN2"/>